<organism evidence="2 3">
    <name type="scientific">Polaromonas jejuensis</name>
    <dbReference type="NCBI Taxonomy" id="457502"/>
    <lineage>
        <taxon>Bacteria</taxon>
        <taxon>Pseudomonadati</taxon>
        <taxon>Pseudomonadota</taxon>
        <taxon>Betaproteobacteria</taxon>
        <taxon>Burkholderiales</taxon>
        <taxon>Comamonadaceae</taxon>
        <taxon>Polaromonas</taxon>
    </lineage>
</organism>
<comment type="caution">
    <text evidence="2">The sequence shown here is derived from an EMBL/GenBank/DDBJ whole genome shotgun (WGS) entry which is preliminary data.</text>
</comment>
<dbReference type="PANTHER" id="PTHR43194">
    <property type="entry name" value="HYDROLASE ALPHA/BETA FOLD FAMILY"/>
    <property type="match status" value="1"/>
</dbReference>
<protein>
    <submittedName>
        <fullName evidence="2">Alpha/beta fold hydrolase</fullName>
    </submittedName>
</protein>
<dbReference type="EMBL" id="JBHSMX010000003">
    <property type="protein sequence ID" value="MFC5519567.1"/>
    <property type="molecule type" value="Genomic_DNA"/>
</dbReference>
<keyword evidence="2" id="KW-0378">Hydrolase</keyword>
<dbReference type="Proteomes" id="UP001596084">
    <property type="component" value="Unassembled WGS sequence"/>
</dbReference>
<dbReference type="PANTHER" id="PTHR43194:SF5">
    <property type="entry name" value="PIMELOYL-[ACYL-CARRIER PROTEIN] METHYL ESTER ESTERASE"/>
    <property type="match status" value="1"/>
</dbReference>
<dbReference type="Pfam" id="PF00561">
    <property type="entry name" value="Abhydrolase_1"/>
    <property type="match status" value="1"/>
</dbReference>
<evidence type="ECO:0000259" key="1">
    <source>
        <dbReference type="Pfam" id="PF00561"/>
    </source>
</evidence>
<proteinExistence type="predicted"/>
<dbReference type="RefSeq" id="WP_068831790.1">
    <property type="nucleotide sequence ID" value="NZ_JBHSMX010000003.1"/>
</dbReference>
<dbReference type="InterPro" id="IPR000073">
    <property type="entry name" value="AB_hydrolase_1"/>
</dbReference>
<feature type="domain" description="AB hydrolase-1" evidence="1">
    <location>
        <begin position="23"/>
        <end position="237"/>
    </location>
</feature>
<dbReference type="InterPro" id="IPR029058">
    <property type="entry name" value="AB_hydrolase_fold"/>
</dbReference>
<dbReference type="Gene3D" id="3.40.50.1820">
    <property type="entry name" value="alpha/beta hydrolase"/>
    <property type="match status" value="1"/>
</dbReference>
<gene>
    <name evidence="2" type="ORF">ACFPP7_01380</name>
</gene>
<evidence type="ECO:0000313" key="3">
    <source>
        <dbReference type="Proteomes" id="UP001596084"/>
    </source>
</evidence>
<name>A0ABW0Q6M4_9BURK</name>
<dbReference type="SUPFAM" id="SSF53474">
    <property type="entry name" value="alpha/beta-Hydrolases"/>
    <property type="match status" value="1"/>
</dbReference>
<sequence>MSWILLRGLTREARHWGSLPQRLAPLVQTTGAGITPVLALDLPGNGAFYRETSPPSAREMVDFARRQLRAQGLAPPYSLLAMSLGGMVAADWAQQHPQEIAGLVLINTSMRPFSHVSERLRPGRWPALAWLAARWRAAVPAERLIHRLTCRQMATREQDIAAWVGIRQDAPVSAANALRQLWAAARFSSTAPPRCPTLLLSSQGDQLVDPRCSARLARAWQATHHQHPWAGHDLPHDDADWVCQRISDWLAGA</sequence>
<dbReference type="GO" id="GO:0016787">
    <property type="term" value="F:hydrolase activity"/>
    <property type="evidence" value="ECO:0007669"/>
    <property type="project" value="UniProtKB-KW"/>
</dbReference>
<dbReference type="InterPro" id="IPR050228">
    <property type="entry name" value="Carboxylesterase_BioH"/>
</dbReference>
<keyword evidence="3" id="KW-1185">Reference proteome</keyword>
<accession>A0ABW0Q6M4</accession>
<evidence type="ECO:0000313" key="2">
    <source>
        <dbReference type="EMBL" id="MFC5519567.1"/>
    </source>
</evidence>
<reference evidence="3" key="1">
    <citation type="journal article" date="2019" name="Int. J. Syst. Evol. Microbiol.">
        <title>The Global Catalogue of Microorganisms (GCM) 10K type strain sequencing project: providing services to taxonomists for standard genome sequencing and annotation.</title>
        <authorList>
            <consortium name="The Broad Institute Genomics Platform"/>
            <consortium name="The Broad Institute Genome Sequencing Center for Infectious Disease"/>
            <person name="Wu L."/>
            <person name="Ma J."/>
        </authorList>
    </citation>
    <scope>NUCLEOTIDE SEQUENCE [LARGE SCALE GENOMIC DNA]</scope>
    <source>
        <strain evidence="3">CGMCC 4.7277</strain>
    </source>
</reference>